<keyword evidence="1" id="KW-0812">Transmembrane</keyword>
<feature type="transmembrane region" description="Helical" evidence="1">
    <location>
        <begin position="80"/>
        <end position="99"/>
    </location>
</feature>
<keyword evidence="1" id="KW-1133">Transmembrane helix</keyword>
<evidence type="ECO:0000313" key="3">
    <source>
        <dbReference type="Proteomes" id="UP000014970"/>
    </source>
</evidence>
<feature type="transmembrane region" description="Helical" evidence="1">
    <location>
        <begin position="111"/>
        <end position="134"/>
    </location>
</feature>
<evidence type="ECO:0000313" key="2">
    <source>
        <dbReference type="EMBL" id="EPR92872.1"/>
    </source>
</evidence>
<dbReference type="Proteomes" id="UP000014970">
    <property type="component" value="Unassembled WGS sequence"/>
</dbReference>
<dbReference type="PATRIC" id="fig|1340485.3.peg.1935"/>
<feature type="transmembrane region" description="Helical" evidence="1">
    <location>
        <begin position="48"/>
        <end position="74"/>
    </location>
</feature>
<gene>
    <name evidence="2" type="ORF">M059_09285</name>
</gene>
<proteinExistence type="predicted"/>
<dbReference type="EMBL" id="ATAA01000034">
    <property type="protein sequence ID" value="EPR92872.1"/>
    <property type="molecule type" value="Genomic_DNA"/>
</dbReference>
<protein>
    <submittedName>
        <fullName evidence="2">Lactose transporter</fullName>
    </submittedName>
</protein>
<organism evidence="2 3">
    <name type="scientific">Streptococcus mitis 18/56</name>
    <dbReference type="NCBI Taxonomy" id="1340485"/>
    <lineage>
        <taxon>Bacteria</taxon>
        <taxon>Bacillati</taxon>
        <taxon>Bacillota</taxon>
        <taxon>Bacilli</taxon>
        <taxon>Lactobacillales</taxon>
        <taxon>Streptococcaceae</taxon>
        <taxon>Streptococcus</taxon>
        <taxon>Streptococcus mitis group</taxon>
    </lineage>
</organism>
<keyword evidence="1" id="KW-0472">Membrane</keyword>
<comment type="caution">
    <text evidence="2">The sequence shown here is derived from an EMBL/GenBank/DDBJ whole genome shotgun (WGS) entry which is preliminary data.</text>
</comment>
<evidence type="ECO:0000256" key="1">
    <source>
        <dbReference type="SAM" id="Phobius"/>
    </source>
</evidence>
<accession>S7XF06</accession>
<sequence>MSEKRYYIKREGNHFKLSPQSQEEPVETPTPVQSNAPKRVKRSIWSMIGNFFSLILSGLIMIIGFLIATPFFLLSVLWNWIIMFIGLSIFWSIAGVIYYGTILDYEVNTNLIFNNTSIPILLIVALIGAIMSTIGRMRD</sequence>
<reference evidence="2 3" key="1">
    <citation type="submission" date="2013-06" db="EMBL/GenBank/DDBJ databases">
        <title>Genome sequencing of Streptococcus mitis strains.</title>
        <authorList>
            <person name="Ikryannikova L.N."/>
            <person name="Ilina E.N."/>
            <person name="Kostryukova E.S."/>
            <person name="Semashko T.A."/>
            <person name="Savinova T.A."/>
            <person name="Karpova I.Y."/>
            <person name="Larin A.K."/>
            <person name="Ischenko D.S."/>
            <person name="Dubovickaya V.A."/>
            <person name="Sidorenko S.V."/>
            <person name="Govorun V.M."/>
        </authorList>
    </citation>
    <scope>NUCLEOTIDE SEQUENCE [LARGE SCALE GENOMIC DNA]</scope>
    <source>
        <strain evidence="2 3">18/56</strain>
    </source>
</reference>
<dbReference type="AlphaFoldDB" id="S7XF06"/>
<name>S7XF06_STRMT</name>